<feature type="signal peptide" evidence="8">
    <location>
        <begin position="1"/>
        <end position="21"/>
    </location>
</feature>
<comment type="similarity">
    <text evidence="2">Belongs to the OmpP1/FadL family.</text>
</comment>
<protein>
    <submittedName>
        <fullName evidence="9">Long-chain fatty acid transport protein</fullName>
    </submittedName>
</protein>
<comment type="subcellular location">
    <subcellularLocation>
        <location evidence="1">Cell outer membrane</location>
        <topology evidence="1">Multi-pass membrane protein</topology>
    </subcellularLocation>
</comment>
<evidence type="ECO:0000256" key="7">
    <source>
        <dbReference type="ARBA" id="ARBA00023237"/>
    </source>
</evidence>
<dbReference type="GO" id="GO:0009279">
    <property type="term" value="C:cell outer membrane"/>
    <property type="evidence" value="ECO:0007669"/>
    <property type="project" value="UniProtKB-SubCell"/>
</dbReference>
<organism evidence="9 10">
    <name type="scientific">Acinetobacter puyangensis</name>
    <dbReference type="NCBI Taxonomy" id="1096779"/>
    <lineage>
        <taxon>Bacteria</taxon>
        <taxon>Pseudomonadati</taxon>
        <taxon>Pseudomonadota</taxon>
        <taxon>Gammaproteobacteria</taxon>
        <taxon>Moraxellales</taxon>
        <taxon>Moraxellaceae</taxon>
        <taxon>Acinetobacter</taxon>
    </lineage>
</organism>
<dbReference type="AlphaFoldDB" id="A0A240EET1"/>
<evidence type="ECO:0000256" key="8">
    <source>
        <dbReference type="SAM" id="SignalP"/>
    </source>
</evidence>
<evidence type="ECO:0000313" key="10">
    <source>
        <dbReference type="Proteomes" id="UP000219042"/>
    </source>
</evidence>
<feature type="chain" id="PRO_5012896140" evidence="8">
    <location>
        <begin position="22"/>
        <end position="402"/>
    </location>
</feature>
<dbReference type="EMBL" id="OANT01000012">
    <property type="protein sequence ID" value="SNX46475.1"/>
    <property type="molecule type" value="Genomic_DNA"/>
</dbReference>
<dbReference type="SUPFAM" id="SSF56935">
    <property type="entry name" value="Porins"/>
    <property type="match status" value="1"/>
</dbReference>
<dbReference type="InterPro" id="IPR005017">
    <property type="entry name" value="OMPP1/FadL/TodX"/>
</dbReference>
<keyword evidence="10" id="KW-1185">Reference proteome</keyword>
<evidence type="ECO:0000256" key="5">
    <source>
        <dbReference type="ARBA" id="ARBA00022729"/>
    </source>
</evidence>
<keyword evidence="5 8" id="KW-0732">Signal</keyword>
<evidence type="ECO:0000256" key="2">
    <source>
        <dbReference type="ARBA" id="ARBA00008163"/>
    </source>
</evidence>
<dbReference type="Proteomes" id="UP000219042">
    <property type="component" value="Unassembled WGS sequence"/>
</dbReference>
<dbReference type="GO" id="GO:0015483">
    <property type="term" value="F:long-chain fatty acid transporting porin activity"/>
    <property type="evidence" value="ECO:0007669"/>
    <property type="project" value="TreeGrafter"/>
</dbReference>
<dbReference type="OrthoDB" id="6677261at2"/>
<proteinExistence type="inferred from homology"/>
<dbReference type="PANTHER" id="PTHR35093">
    <property type="entry name" value="OUTER MEMBRANE PROTEIN NMB0088-RELATED"/>
    <property type="match status" value="1"/>
</dbReference>
<evidence type="ECO:0000313" key="9">
    <source>
        <dbReference type="EMBL" id="SNX46475.1"/>
    </source>
</evidence>
<evidence type="ECO:0000256" key="1">
    <source>
        <dbReference type="ARBA" id="ARBA00004571"/>
    </source>
</evidence>
<gene>
    <name evidence="9" type="ORF">SAMN05421731_11244</name>
</gene>
<keyword evidence="7" id="KW-0998">Cell outer membrane</keyword>
<accession>A0A240EET1</accession>
<dbReference type="RefSeq" id="WP_097080215.1">
    <property type="nucleotide sequence ID" value="NZ_BAABHT010000026.1"/>
</dbReference>
<sequence>MKTVSCILFSVLFINISNTYAAALDRSGQSIATFLQAGNYAEIGISIVNPHVSGQLKSDFNKGGLTQAANMDTGNVAHGTLLPSATLKFQLNEHLSLGLLYDHPFGADASYPIKQYPAYTQDQERTATQVSIQSLSSILGYQPDMHWNFYAGPVLQLAEGQNKTRGAGYNWLRYDMKISDTVEAGWLAGFAYTIPEKAIKTSLTYRSEIRHKTDVTESVSALHPINGVIDFGIDTQQIILRSPQSINLELQTGILPKTIAYANLRWVDWSKFDVSPPKLYQSTQALLGKGIALVAYKDDQFSANFGVGRKINDQWSSSITLGWDSGAGDPITTLGPTKGYWSLGLASKFNPSSKYSIGFGIKYFWLGDAKSQPASDFATQRYDGIFKNNYAWGYGLNFGYRF</sequence>
<keyword evidence="6" id="KW-0472">Membrane</keyword>
<dbReference type="Pfam" id="PF03349">
    <property type="entry name" value="Toluene_X"/>
    <property type="match status" value="1"/>
</dbReference>
<reference evidence="10" key="1">
    <citation type="submission" date="2016-09" db="EMBL/GenBank/DDBJ databases">
        <authorList>
            <person name="Varghese N."/>
            <person name="Submissions S."/>
        </authorList>
    </citation>
    <scope>NUCLEOTIDE SEQUENCE [LARGE SCALE GENOMIC DNA]</scope>
    <source>
        <strain evidence="10">ANC 4466</strain>
    </source>
</reference>
<evidence type="ECO:0000256" key="3">
    <source>
        <dbReference type="ARBA" id="ARBA00022452"/>
    </source>
</evidence>
<keyword evidence="4" id="KW-0812">Transmembrane</keyword>
<dbReference type="Gene3D" id="2.40.160.60">
    <property type="entry name" value="Outer membrane protein transport protein (OMPP1/FadL/TodX)"/>
    <property type="match status" value="1"/>
</dbReference>
<evidence type="ECO:0000256" key="6">
    <source>
        <dbReference type="ARBA" id="ARBA00023136"/>
    </source>
</evidence>
<name>A0A240EET1_9GAMM</name>
<keyword evidence="3" id="KW-1134">Transmembrane beta strand</keyword>
<evidence type="ECO:0000256" key="4">
    <source>
        <dbReference type="ARBA" id="ARBA00022692"/>
    </source>
</evidence>
<dbReference type="PANTHER" id="PTHR35093:SF8">
    <property type="entry name" value="OUTER MEMBRANE PROTEIN NMB0088-RELATED"/>
    <property type="match status" value="1"/>
</dbReference>